<feature type="transmembrane region" description="Helical" evidence="5">
    <location>
        <begin position="98"/>
        <end position="116"/>
    </location>
</feature>
<feature type="transmembrane region" description="Helical" evidence="5">
    <location>
        <begin position="229"/>
        <end position="248"/>
    </location>
</feature>
<feature type="region of interest" description="Disordered" evidence="6">
    <location>
        <begin position="1"/>
        <end position="58"/>
    </location>
</feature>
<dbReference type="EMBL" id="FQNC01000042">
    <property type="protein sequence ID" value="SGY38014.1"/>
    <property type="molecule type" value="Genomic_DNA"/>
</dbReference>
<comment type="function">
    <text evidence="5">Involved in the import of GDP-mannose from the cytoplasm into the Golgi lumen.</text>
</comment>
<dbReference type="NCBIfam" id="TIGR00803">
    <property type="entry name" value="nst"/>
    <property type="match status" value="1"/>
</dbReference>
<keyword evidence="5" id="KW-0762">Sugar transport</keyword>
<dbReference type="Proteomes" id="UP000249464">
    <property type="component" value="Unassembled WGS sequence"/>
</dbReference>
<feature type="transmembrane region" description="Helical" evidence="5">
    <location>
        <begin position="299"/>
        <end position="321"/>
    </location>
</feature>
<evidence type="ECO:0000256" key="3">
    <source>
        <dbReference type="ARBA" id="ARBA00022989"/>
    </source>
</evidence>
<feature type="compositionally biased region" description="Basic and acidic residues" evidence="6">
    <location>
        <begin position="14"/>
        <end position="29"/>
    </location>
</feature>
<evidence type="ECO:0000256" key="5">
    <source>
        <dbReference type="RuleBase" id="RU367097"/>
    </source>
</evidence>
<protein>
    <recommendedName>
        <fullName evidence="5">GDP-mannose transporter</fullName>
        <shortName evidence="5">GMT</shortName>
    </recommendedName>
</protein>
<keyword evidence="8" id="KW-1185">Reference proteome</keyword>
<feature type="transmembrane region" description="Helical" evidence="5">
    <location>
        <begin position="136"/>
        <end position="155"/>
    </location>
</feature>
<dbReference type="PANTHER" id="PTHR11132">
    <property type="entry name" value="SOLUTE CARRIER FAMILY 35"/>
    <property type="match status" value="1"/>
</dbReference>
<keyword evidence="4 5" id="KW-0472">Membrane</keyword>
<organism evidence="7 8">
    <name type="scientific">Microbotryum silenes-dioicae</name>
    <dbReference type="NCBI Taxonomy" id="796604"/>
    <lineage>
        <taxon>Eukaryota</taxon>
        <taxon>Fungi</taxon>
        <taxon>Dikarya</taxon>
        <taxon>Basidiomycota</taxon>
        <taxon>Pucciniomycotina</taxon>
        <taxon>Microbotryomycetes</taxon>
        <taxon>Microbotryales</taxon>
        <taxon>Microbotryaceae</taxon>
        <taxon>Microbotryum</taxon>
    </lineage>
</organism>
<dbReference type="AlphaFoldDB" id="A0A2X0M4H7"/>
<gene>
    <name evidence="7" type="primary">BQ5605_C003g01942</name>
    <name evidence="7" type="ORF">BQ5605_C003G01942</name>
</gene>
<dbReference type="InterPro" id="IPR050186">
    <property type="entry name" value="TPT_transporter"/>
</dbReference>
<evidence type="ECO:0000256" key="4">
    <source>
        <dbReference type="ARBA" id="ARBA00023136"/>
    </source>
</evidence>
<evidence type="ECO:0000256" key="2">
    <source>
        <dbReference type="ARBA" id="ARBA00022692"/>
    </source>
</evidence>
<feature type="transmembrane region" description="Helical" evidence="5">
    <location>
        <begin position="188"/>
        <end position="209"/>
    </location>
</feature>
<comment type="subcellular location">
    <subcellularLocation>
        <location evidence="5">Golgi apparatus membrane</location>
        <topology evidence="5">Multi-pass membrane protein</topology>
    </subcellularLocation>
    <subcellularLocation>
        <location evidence="5">Cytoplasmic vesicle membrane</location>
        <topology evidence="5">Multi-pass membrane protein</topology>
    </subcellularLocation>
    <subcellularLocation>
        <location evidence="5">Endoplasmic reticulum membrane</location>
        <topology evidence="5">Multi-pass membrane protein</topology>
    </subcellularLocation>
    <subcellularLocation>
        <location evidence="1">Membrane</location>
        <topology evidence="1">Multi-pass membrane protein</topology>
    </subcellularLocation>
</comment>
<sequence>MSESKADYTLAMNDDGKIGTDTKPQHDLESSLPLLDRASRPTAAPPPPPSRRSSEMQYRSATDRILNHSALPVFSYCVASILMTVVNKYVVSGSHFNMNFLLLAIQSTVCVGCVAACKHFDVISYRDWDTNDARKWFPISFLLVCVIYTGSKSLQFLTIPIYTIFKNLTIVIIAYGEVLWFGGHVTGLTLISFALMVVSSLVAASSDIANFLSGTPIVTKAGGASSAGYLWMFANCFVSAGFVLAMRKRIKITNFSDWDTLRYNNLLSIPVLAFFSLLVEDWSSESLAANFPEENRFALLSLMAFSGAAAVGISFCTAWVIRTTSSTTFSMVGALNKLPVAASGILFFGDAATVANVVGILLGFVAGLVCELVVMVHPRRALQGRKRHLTNPLIFWLLIDAAAKSAQKAAREFQSPTLSGLHK</sequence>
<dbReference type="GO" id="GO:0000139">
    <property type="term" value="C:Golgi membrane"/>
    <property type="evidence" value="ECO:0007669"/>
    <property type="project" value="UniProtKB-SubCell"/>
</dbReference>
<comment type="subunit">
    <text evidence="5">Homooligomer.</text>
</comment>
<dbReference type="GO" id="GO:0030659">
    <property type="term" value="C:cytoplasmic vesicle membrane"/>
    <property type="evidence" value="ECO:0007669"/>
    <property type="project" value="UniProtKB-SubCell"/>
</dbReference>
<dbReference type="GO" id="GO:0005789">
    <property type="term" value="C:endoplasmic reticulum membrane"/>
    <property type="evidence" value="ECO:0007669"/>
    <property type="project" value="UniProtKB-SubCell"/>
</dbReference>
<dbReference type="STRING" id="796604.A0A2X0M4H7"/>
<proteinExistence type="inferred from homology"/>
<comment type="similarity">
    <text evidence="5">Belongs to the TPT transporter family. SLC35D subfamily.</text>
</comment>
<feature type="transmembrane region" description="Helical" evidence="5">
    <location>
        <begin position="161"/>
        <end position="181"/>
    </location>
</feature>
<feature type="transmembrane region" description="Helical" evidence="5">
    <location>
        <begin position="65"/>
        <end position="86"/>
    </location>
</feature>
<keyword evidence="5" id="KW-0813">Transport</keyword>
<evidence type="ECO:0000313" key="8">
    <source>
        <dbReference type="Proteomes" id="UP000249464"/>
    </source>
</evidence>
<keyword evidence="5" id="KW-0333">Golgi apparatus</keyword>
<keyword evidence="2 5" id="KW-0812">Transmembrane</keyword>
<reference evidence="7 8" key="1">
    <citation type="submission" date="2016-11" db="EMBL/GenBank/DDBJ databases">
        <authorList>
            <person name="Jaros S."/>
            <person name="Januszkiewicz K."/>
            <person name="Wedrychowicz H."/>
        </authorList>
    </citation>
    <scope>NUCLEOTIDE SEQUENCE [LARGE SCALE GENOMIC DNA]</scope>
</reference>
<keyword evidence="3 5" id="KW-1133">Transmembrane helix</keyword>
<accession>A0A2X0M4H7</accession>
<keyword evidence="5" id="KW-0256">Endoplasmic reticulum</keyword>
<feature type="transmembrane region" description="Helical" evidence="5">
    <location>
        <begin position="354"/>
        <end position="377"/>
    </location>
</feature>
<evidence type="ECO:0000313" key="7">
    <source>
        <dbReference type="EMBL" id="SGY38014.1"/>
    </source>
</evidence>
<evidence type="ECO:0000256" key="1">
    <source>
        <dbReference type="ARBA" id="ARBA00004141"/>
    </source>
</evidence>
<keyword evidence="5" id="KW-0968">Cytoplasmic vesicle</keyword>
<evidence type="ECO:0000256" key="6">
    <source>
        <dbReference type="SAM" id="MobiDB-lite"/>
    </source>
</evidence>
<dbReference type="SUPFAM" id="SSF103481">
    <property type="entry name" value="Multidrug resistance efflux transporter EmrE"/>
    <property type="match status" value="1"/>
</dbReference>
<dbReference type="InterPro" id="IPR037185">
    <property type="entry name" value="EmrE-like"/>
</dbReference>
<name>A0A2X0M4H7_9BASI</name>